<evidence type="ECO:0000313" key="3">
    <source>
        <dbReference type="EMBL" id="ANC32741.1"/>
    </source>
</evidence>
<feature type="compositionally biased region" description="Low complexity" evidence="2">
    <location>
        <begin position="102"/>
        <end position="116"/>
    </location>
</feature>
<dbReference type="OrthoDB" id="5187715at2"/>
<name>A0A168FYP1_9MICO</name>
<gene>
    <name evidence="3" type="primary">ftsL</name>
    <name evidence="3" type="ORF">I598_3231</name>
</gene>
<sequence length="173" mass="18440">MLPEVLTVRLLVLGVVVLLAFVLLLPTVRGAVQQQAQIDRLQAELDAHESERAELQDELDRWDDRSYVIQQARSRLNYVVPGDTVWRVVDAQEIEGDPAAEAQADAGPTVAAAPTGAPWYEGLWESVQVTDRATVDPDAAAPGATPSPSSSPSSDGDERDATDDASPAPDGGE</sequence>
<feature type="region of interest" description="Disordered" evidence="2">
    <location>
        <begin position="127"/>
        <end position="173"/>
    </location>
</feature>
<feature type="region of interest" description="Disordered" evidence="2">
    <location>
        <begin position="97"/>
        <end position="116"/>
    </location>
</feature>
<dbReference type="EMBL" id="CP014209">
    <property type="protein sequence ID" value="ANC32741.1"/>
    <property type="molecule type" value="Genomic_DNA"/>
</dbReference>
<evidence type="ECO:0000256" key="1">
    <source>
        <dbReference type="SAM" id="Coils"/>
    </source>
</evidence>
<keyword evidence="3" id="KW-0131">Cell cycle</keyword>
<dbReference type="AlphaFoldDB" id="A0A168FYP1"/>
<dbReference type="KEGG" id="ido:I598_3231"/>
<proteinExistence type="predicted"/>
<feature type="compositionally biased region" description="Low complexity" evidence="2">
    <location>
        <begin position="136"/>
        <end position="154"/>
    </location>
</feature>
<keyword evidence="1" id="KW-0175">Coiled coil</keyword>
<keyword evidence="3" id="KW-0132">Cell division</keyword>
<accession>A0A168FYP1</accession>
<evidence type="ECO:0000313" key="4">
    <source>
        <dbReference type="Proteomes" id="UP000076794"/>
    </source>
</evidence>
<organism evidence="3 4">
    <name type="scientific">Isoptericola dokdonensis DS-3</name>
    <dbReference type="NCBI Taxonomy" id="1300344"/>
    <lineage>
        <taxon>Bacteria</taxon>
        <taxon>Bacillati</taxon>
        <taxon>Actinomycetota</taxon>
        <taxon>Actinomycetes</taxon>
        <taxon>Micrococcales</taxon>
        <taxon>Promicromonosporaceae</taxon>
        <taxon>Isoptericola</taxon>
    </lineage>
</organism>
<dbReference type="GO" id="GO:0051301">
    <property type="term" value="P:cell division"/>
    <property type="evidence" value="ECO:0007669"/>
    <property type="project" value="UniProtKB-KW"/>
</dbReference>
<feature type="coiled-coil region" evidence="1">
    <location>
        <begin position="31"/>
        <end position="65"/>
    </location>
</feature>
<keyword evidence="4" id="KW-1185">Reference proteome</keyword>
<dbReference type="Proteomes" id="UP000076794">
    <property type="component" value="Chromosome"/>
</dbReference>
<dbReference type="PATRIC" id="fig|1300344.3.peg.3251"/>
<dbReference type="Pfam" id="PF04977">
    <property type="entry name" value="DivIC"/>
    <property type="match status" value="1"/>
</dbReference>
<dbReference type="InterPro" id="IPR007060">
    <property type="entry name" value="FtsL/DivIC"/>
</dbReference>
<reference evidence="3 4" key="1">
    <citation type="submission" date="2016-01" db="EMBL/GenBank/DDBJ databases">
        <title>Complete genome sequence of a soil Actinobacterium, Isoptericola dokdonensis DS-3.</title>
        <authorList>
            <person name="Kwon S.-K."/>
            <person name="Kim J.F."/>
        </authorList>
    </citation>
    <scope>NUCLEOTIDE SEQUENCE [LARGE SCALE GENOMIC DNA]</scope>
    <source>
        <strain evidence="3 4">DS-3</strain>
    </source>
</reference>
<protein>
    <submittedName>
        <fullName evidence="3">Cell division protein FtsL</fullName>
    </submittedName>
</protein>
<dbReference type="STRING" id="1300344.I598_3231"/>
<evidence type="ECO:0000256" key="2">
    <source>
        <dbReference type="SAM" id="MobiDB-lite"/>
    </source>
</evidence>